<evidence type="ECO:0000313" key="2">
    <source>
        <dbReference type="Proteomes" id="UP000199475"/>
    </source>
</evidence>
<dbReference type="Proteomes" id="UP000199475">
    <property type="component" value="Unassembled WGS sequence"/>
</dbReference>
<dbReference type="AlphaFoldDB" id="A0A1G9I6S5"/>
<gene>
    <name evidence="1" type="ORF">SAMN04488242_0743</name>
</gene>
<protein>
    <submittedName>
        <fullName evidence="1">Uncharacterized protein</fullName>
    </submittedName>
</protein>
<accession>A0A1G9I6S5</accession>
<dbReference type="PROSITE" id="PS51257">
    <property type="entry name" value="PROKAR_LIPOPROTEIN"/>
    <property type="match status" value="1"/>
</dbReference>
<proteinExistence type="predicted"/>
<keyword evidence="2" id="KW-1185">Reference proteome</keyword>
<dbReference type="EMBL" id="FNGP01000001">
    <property type="protein sequence ID" value="SDL20564.1"/>
    <property type="molecule type" value="Genomic_DNA"/>
</dbReference>
<name>A0A1G9I6S5_9ACTN</name>
<evidence type="ECO:0000313" key="1">
    <source>
        <dbReference type="EMBL" id="SDL20564.1"/>
    </source>
</evidence>
<reference evidence="1 2" key="1">
    <citation type="submission" date="2016-10" db="EMBL/GenBank/DDBJ databases">
        <authorList>
            <person name="de Groot N.N."/>
        </authorList>
    </citation>
    <scope>NUCLEOTIDE SEQUENCE [LARGE SCALE GENOMIC DNA]</scope>
    <source>
        <strain evidence="1 2">CGMCC 1.9159</strain>
    </source>
</reference>
<dbReference type="RefSeq" id="WP_093248985.1">
    <property type="nucleotide sequence ID" value="NZ_FNGP01000001.1"/>
</dbReference>
<dbReference type="STRING" id="686624.SAMN04488242_0743"/>
<organism evidence="1 2">
    <name type="scientific">Tessaracoccus oleiagri</name>
    <dbReference type="NCBI Taxonomy" id="686624"/>
    <lineage>
        <taxon>Bacteria</taxon>
        <taxon>Bacillati</taxon>
        <taxon>Actinomycetota</taxon>
        <taxon>Actinomycetes</taxon>
        <taxon>Propionibacteriales</taxon>
        <taxon>Propionibacteriaceae</taxon>
        <taxon>Tessaracoccus</taxon>
    </lineage>
</organism>
<sequence length="143" mass="16162">MRKLSALLLTFAMLGLFGCGPEPDPLDVDEGQRRLEAALTDLPHVREVADVKYELQRPISQEVHVMAATLHSDSEEPEVNRAILEEAGRRIAEAMQDNYPRKSAVSVWVLTPSERPYRFRELGLEASPTLDDLADHFDVPRNR</sequence>